<evidence type="ECO:0000259" key="7">
    <source>
        <dbReference type="Pfam" id="PF12823"/>
    </source>
</evidence>
<reference evidence="8 9" key="1">
    <citation type="submission" date="2020-10" db="EMBL/GenBank/DDBJ databases">
        <title>Nocardioides sp. isolated from sludge.</title>
        <authorList>
            <person name="Zhang X."/>
        </authorList>
    </citation>
    <scope>NUCLEOTIDE SEQUENCE [LARGE SCALE GENOMIC DNA]</scope>
    <source>
        <strain evidence="8 9">Y6</strain>
    </source>
</reference>
<organism evidence="8 9">
    <name type="scientific">Nocardioides malaquae</name>
    <dbReference type="NCBI Taxonomy" id="2773426"/>
    <lineage>
        <taxon>Bacteria</taxon>
        <taxon>Bacillati</taxon>
        <taxon>Actinomycetota</taxon>
        <taxon>Actinomycetes</taxon>
        <taxon>Propionibacteriales</taxon>
        <taxon>Nocardioidaceae</taxon>
        <taxon>Nocardioides</taxon>
    </lineage>
</organism>
<dbReference type="NCBIfam" id="TIGR03954">
    <property type="entry name" value="integ_memb_HG"/>
    <property type="match status" value="1"/>
</dbReference>
<evidence type="ECO:0000313" key="8">
    <source>
        <dbReference type="EMBL" id="MBE7325850.1"/>
    </source>
</evidence>
<keyword evidence="3 6" id="KW-0812">Transmembrane</keyword>
<feature type="transmembrane region" description="Helical" evidence="6">
    <location>
        <begin position="41"/>
        <end position="66"/>
    </location>
</feature>
<comment type="subcellular location">
    <subcellularLocation>
        <location evidence="1">Cell membrane</location>
        <topology evidence="1">Multi-pass membrane protein</topology>
    </subcellularLocation>
</comment>
<evidence type="ECO:0000256" key="2">
    <source>
        <dbReference type="ARBA" id="ARBA00022475"/>
    </source>
</evidence>
<protein>
    <submittedName>
        <fullName evidence="8">DUF3817 domain-containing protein</fullName>
    </submittedName>
</protein>
<keyword evidence="2" id="KW-1003">Cell membrane</keyword>
<dbReference type="EMBL" id="JADCSA010000017">
    <property type="protein sequence ID" value="MBE7325850.1"/>
    <property type="molecule type" value="Genomic_DNA"/>
</dbReference>
<name>A0ABR9RWV8_9ACTN</name>
<gene>
    <name evidence="8" type="ORF">IEQ44_14450</name>
</gene>
<keyword evidence="5 6" id="KW-0472">Membrane</keyword>
<evidence type="ECO:0000313" key="9">
    <source>
        <dbReference type="Proteomes" id="UP000756387"/>
    </source>
</evidence>
<evidence type="ECO:0000256" key="5">
    <source>
        <dbReference type="ARBA" id="ARBA00023136"/>
    </source>
</evidence>
<feature type="transmembrane region" description="Helical" evidence="6">
    <location>
        <begin position="128"/>
        <end position="149"/>
    </location>
</feature>
<keyword evidence="9" id="KW-1185">Reference proteome</keyword>
<dbReference type="Pfam" id="PF12823">
    <property type="entry name" value="DUF3817"/>
    <property type="match status" value="1"/>
</dbReference>
<dbReference type="RefSeq" id="WP_193639178.1">
    <property type="nucleotide sequence ID" value="NZ_JADCSA010000017.1"/>
</dbReference>
<dbReference type="PANTHER" id="PTHR40077:SF1">
    <property type="entry name" value="MEMBRANE PROTEIN"/>
    <property type="match status" value="1"/>
</dbReference>
<feature type="domain" description="DUF3817" evidence="7">
    <location>
        <begin position="10"/>
        <end position="96"/>
    </location>
</feature>
<evidence type="ECO:0000256" key="4">
    <source>
        <dbReference type="ARBA" id="ARBA00022989"/>
    </source>
</evidence>
<sequence length="155" mass="16952">MKALLGSPRKLYRAVAFLEVVTWTMLLTGMFLKYVTKTTDIGIAVAGPIHGFAFLAYCLVTTLVAVDQRWRVGRWIVGLLSAVPPFVTIPFEMSIEKHGLVTDAWRLRSEEPQGALERVTAFPVRRPGLGIVVAAVLLVVVFTVLLLLGPPGGDH</sequence>
<evidence type="ECO:0000256" key="1">
    <source>
        <dbReference type="ARBA" id="ARBA00004651"/>
    </source>
</evidence>
<feature type="transmembrane region" description="Helical" evidence="6">
    <location>
        <begin position="12"/>
        <end position="35"/>
    </location>
</feature>
<proteinExistence type="predicted"/>
<dbReference type="InterPro" id="IPR023845">
    <property type="entry name" value="DUF3817_TM"/>
</dbReference>
<comment type="caution">
    <text evidence="8">The sequence shown here is derived from an EMBL/GenBank/DDBJ whole genome shotgun (WGS) entry which is preliminary data.</text>
</comment>
<evidence type="ECO:0000256" key="6">
    <source>
        <dbReference type="SAM" id="Phobius"/>
    </source>
</evidence>
<evidence type="ECO:0000256" key="3">
    <source>
        <dbReference type="ARBA" id="ARBA00022692"/>
    </source>
</evidence>
<dbReference type="PANTHER" id="PTHR40077">
    <property type="entry name" value="MEMBRANE PROTEIN-RELATED"/>
    <property type="match status" value="1"/>
</dbReference>
<dbReference type="Proteomes" id="UP000756387">
    <property type="component" value="Unassembled WGS sequence"/>
</dbReference>
<accession>A0ABR9RWV8</accession>
<keyword evidence="4 6" id="KW-1133">Transmembrane helix</keyword>